<keyword evidence="2 4" id="KW-0732">Signal</keyword>
<dbReference type="Pfam" id="PF05031">
    <property type="entry name" value="NEAT"/>
    <property type="match status" value="1"/>
</dbReference>
<comment type="subcellular location">
    <subcellularLocation>
        <location evidence="1">Cell envelope</location>
    </subcellularLocation>
</comment>
<sequence length="250" mass="28543">MKNSAKLMMIPFIFLFCLTFFNKNDSAQKVNYHTYKYGTHQTSMANGYYARPAEVKADGKKYLVTMTIRTKKSLSPYPVIVLSIDNQSPLNVQKKRHGSDYDYQYSFETADLKHEISSKIKINVPGVYKATHNISFVFDNHNLPKLSSASFHHAGHVKNEHENTDNDADALAQAKRQSQLAAQKQAALAKERMAQNIKNRLDNERNQKMFYYMILGGILTTLVLIVAAVFFVISARSIKKKQPENKKDKK</sequence>
<evidence type="ECO:0000256" key="2">
    <source>
        <dbReference type="ARBA" id="ARBA00022729"/>
    </source>
</evidence>
<dbReference type="GO" id="GO:0030313">
    <property type="term" value="C:cell envelope"/>
    <property type="evidence" value="ECO:0007669"/>
    <property type="project" value="UniProtKB-SubCell"/>
</dbReference>
<evidence type="ECO:0000259" key="5">
    <source>
        <dbReference type="PROSITE" id="PS50978"/>
    </source>
</evidence>
<dbReference type="SUPFAM" id="SSF158911">
    <property type="entry name" value="NEAT domain-like"/>
    <property type="match status" value="1"/>
</dbReference>
<accession>A0A9E2KST8</accession>
<gene>
    <name evidence="6" type="ORF">H9806_05635</name>
</gene>
<dbReference type="AlphaFoldDB" id="A0A9E2KST8"/>
<dbReference type="Proteomes" id="UP000823844">
    <property type="component" value="Unassembled WGS sequence"/>
</dbReference>
<keyword evidence="3" id="KW-0472">Membrane</keyword>
<evidence type="ECO:0000313" key="6">
    <source>
        <dbReference type="EMBL" id="MBU3828598.1"/>
    </source>
</evidence>
<dbReference type="EMBL" id="JAHLFT010000070">
    <property type="protein sequence ID" value="MBU3828598.1"/>
    <property type="molecule type" value="Genomic_DNA"/>
</dbReference>
<feature type="signal peptide" evidence="4">
    <location>
        <begin position="1"/>
        <end position="22"/>
    </location>
</feature>
<dbReference type="PROSITE" id="PS50978">
    <property type="entry name" value="NEAT"/>
    <property type="match status" value="1"/>
</dbReference>
<dbReference type="InterPro" id="IPR037250">
    <property type="entry name" value="NEAT_dom_sf"/>
</dbReference>
<reference evidence="6" key="2">
    <citation type="submission" date="2021-04" db="EMBL/GenBank/DDBJ databases">
        <authorList>
            <person name="Gilroy R."/>
        </authorList>
    </citation>
    <scope>NUCLEOTIDE SEQUENCE</scope>
    <source>
        <strain evidence="6">F6-686</strain>
    </source>
</reference>
<organism evidence="6 7">
    <name type="scientific">Candidatus Lactobacillus pullistercoris</name>
    <dbReference type="NCBI Taxonomy" id="2838636"/>
    <lineage>
        <taxon>Bacteria</taxon>
        <taxon>Bacillati</taxon>
        <taxon>Bacillota</taxon>
        <taxon>Bacilli</taxon>
        <taxon>Lactobacillales</taxon>
        <taxon>Lactobacillaceae</taxon>
        <taxon>Lactobacillus</taxon>
    </lineage>
</organism>
<dbReference type="Gene3D" id="2.60.40.1850">
    <property type="match status" value="1"/>
</dbReference>
<keyword evidence="3" id="KW-1133">Transmembrane helix</keyword>
<feature type="chain" id="PRO_5039425433" evidence="4">
    <location>
        <begin position="23"/>
        <end position="250"/>
    </location>
</feature>
<evidence type="ECO:0000256" key="1">
    <source>
        <dbReference type="ARBA" id="ARBA00004196"/>
    </source>
</evidence>
<evidence type="ECO:0000313" key="7">
    <source>
        <dbReference type="Proteomes" id="UP000823844"/>
    </source>
</evidence>
<dbReference type="CDD" id="cd06920">
    <property type="entry name" value="NEAT"/>
    <property type="match status" value="1"/>
</dbReference>
<feature type="domain" description="NEAT" evidence="5">
    <location>
        <begin position="23"/>
        <end position="154"/>
    </location>
</feature>
<name>A0A9E2KST8_9LACO</name>
<protein>
    <submittedName>
        <fullName evidence="6">NEAT domain-containing protein</fullName>
    </submittedName>
</protein>
<proteinExistence type="predicted"/>
<dbReference type="InterPro" id="IPR006635">
    <property type="entry name" value="NEAT_dom"/>
</dbReference>
<comment type="caution">
    <text evidence="6">The sequence shown here is derived from an EMBL/GenBank/DDBJ whole genome shotgun (WGS) entry which is preliminary data.</text>
</comment>
<evidence type="ECO:0000256" key="4">
    <source>
        <dbReference type="SAM" id="SignalP"/>
    </source>
</evidence>
<keyword evidence="3" id="KW-0812">Transmembrane</keyword>
<reference evidence="6" key="1">
    <citation type="journal article" date="2021" name="PeerJ">
        <title>Extensive microbial diversity within the chicken gut microbiome revealed by metagenomics and culture.</title>
        <authorList>
            <person name="Gilroy R."/>
            <person name="Ravi A."/>
            <person name="Getino M."/>
            <person name="Pursley I."/>
            <person name="Horton D.L."/>
            <person name="Alikhan N.F."/>
            <person name="Baker D."/>
            <person name="Gharbi K."/>
            <person name="Hall N."/>
            <person name="Watson M."/>
            <person name="Adriaenssens E.M."/>
            <person name="Foster-Nyarko E."/>
            <person name="Jarju S."/>
            <person name="Secka A."/>
            <person name="Antonio M."/>
            <person name="Oren A."/>
            <person name="Chaudhuri R.R."/>
            <person name="La Ragione R."/>
            <person name="Hildebrand F."/>
            <person name="Pallen M.J."/>
        </authorList>
    </citation>
    <scope>NUCLEOTIDE SEQUENCE</scope>
    <source>
        <strain evidence="6">F6-686</strain>
    </source>
</reference>
<evidence type="ECO:0000256" key="3">
    <source>
        <dbReference type="SAM" id="Phobius"/>
    </source>
</evidence>
<feature type="transmembrane region" description="Helical" evidence="3">
    <location>
        <begin position="209"/>
        <end position="233"/>
    </location>
</feature>